<evidence type="ECO:0000256" key="4">
    <source>
        <dbReference type="ARBA" id="ARBA00022837"/>
    </source>
</evidence>
<evidence type="ECO:0000256" key="1">
    <source>
        <dbReference type="ARBA" id="ARBA00008779"/>
    </source>
</evidence>
<evidence type="ECO:0000313" key="7">
    <source>
        <dbReference type="Proteomes" id="UP001317742"/>
    </source>
</evidence>
<dbReference type="InterPro" id="IPR050738">
    <property type="entry name" value="Sulfatase"/>
</dbReference>
<keyword evidence="7" id="KW-1185">Reference proteome</keyword>
<organism evidence="6 7">
    <name type="scientific">Pseudodesulfovibrio nedwellii</name>
    <dbReference type="NCBI Taxonomy" id="2973072"/>
    <lineage>
        <taxon>Bacteria</taxon>
        <taxon>Pseudomonadati</taxon>
        <taxon>Thermodesulfobacteriota</taxon>
        <taxon>Desulfovibrionia</taxon>
        <taxon>Desulfovibrionales</taxon>
        <taxon>Desulfovibrionaceae</taxon>
    </lineage>
</organism>
<evidence type="ECO:0000256" key="2">
    <source>
        <dbReference type="ARBA" id="ARBA00022723"/>
    </source>
</evidence>
<accession>A0ABM8B4T6</accession>
<dbReference type="EMBL" id="AP026709">
    <property type="protein sequence ID" value="BDQ38829.1"/>
    <property type="molecule type" value="Genomic_DNA"/>
</dbReference>
<reference evidence="6 7" key="1">
    <citation type="submission" date="2022-08" db="EMBL/GenBank/DDBJ databases">
        <title>Genome Sequence of the sulphate-reducing bacterium, Pseudodesulfovibrio sp. SYK.</title>
        <authorList>
            <person name="Kondo R."/>
            <person name="Kataoka T."/>
        </authorList>
    </citation>
    <scope>NUCLEOTIDE SEQUENCE [LARGE SCALE GENOMIC DNA]</scope>
    <source>
        <strain evidence="6 7">SYK</strain>
    </source>
</reference>
<dbReference type="InterPro" id="IPR017850">
    <property type="entry name" value="Alkaline_phosphatase_core_sf"/>
</dbReference>
<feature type="domain" description="Sulfatase N-terminal" evidence="5">
    <location>
        <begin position="22"/>
        <end position="429"/>
    </location>
</feature>
<dbReference type="InterPro" id="IPR024607">
    <property type="entry name" value="Sulfatase_CS"/>
</dbReference>
<dbReference type="InterPro" id="IPR000917">
    <property type="entry name" value="Sulfatase_N"/>
</dbReference>
<keyword evidence="3" id="KW-0378">Hydrolase</keyword>
<dbReference type="RefSeq" id="WP_281761320.1">
    <property type="nucleotide sequence ID" value="NZ_AP026709.1"/>
</dbReference>
<dbReference type="PANTHER" id="PTHR42693">
    <property type="entry name" value="ARYLSULFATASE FAMILY MEMBER"/>
    <property type="match status" value="1"/>
</dbReference>
<dbReference type="SUPFAM" id="SSF53649">
    <property type="entry name" value="Alkaline phosphatase-like"/>
    <property type="match status" value="1"/>
</dbReference>
<comment type="similarity">
    <text evidence="1">Belongs to the sulfatase family.</text>
</comment>
<dbReference type="Pfam" id="PF00884">
    <property type="entry name" value="Sulfatase"/>
    <property type="match status" value="1"/>
</dbReference>
<proteinExistence type="inferred from homology"/>
<keyword evidence="4" id="KW-0106">Calcium</keyword>
<evidence type="ECO:0000313" key="6">
    <source>
        <dbReference type="EMBL" id="BDQ38829.1"/>
    </source>
</evidence>
<dbReference type="PROSITE" id="PS00149">
    <property type="entry name" value="SULFATASE_2"/>
    <property type="match status" value="1"/>
</dbReference>
<keyword evidence="2" id="KW-0479">Metal-binding</keyword>
<dbReference type="Gene3D" id="3.30.1120.10">
    <property type="match status" value="1"/>
</dbReference>
<dbReference type="Proteomes" id="UP001317742">
    <property type="component" value="Chromosome"/>
</dbReference>
<evidence type="ECO:0000259" key="5">
    <source>
        <dbReference type="Pfam" id="PF00884"/>
    </source>
</evidence>
<evidence type="ECO:0000256" key="3">
    <source>
        <dbReference type="ARBA" id="ARBA00022801"/>
    </source>
</evidence>
<dbReference type="CDD" id="cd16025">
    <property type="entry name" value="PAS_like"/>
    <property type="match status" value="1"/>
</dbReference>
<protein>
    <submittedName>
        <fullName evidence="6">Arylsulfatase</fullName>
    </submittedName>
</protein>
<gene>
    <name evidence="6" type="primary">atsA</name>
    <name evidence="6" type="ORF">SYK_31890</name>
</gene>
<sequence>MILIVLPLLGCQSQPDEAAVKPNFLVIVADDMGWTDLGCFGSEIQTPNLDTLAKEGVSFTDFHVSMSCSPTRSMLLTGTDNHIAGLGTMAELLTEELAGVPGYEGHLNDRVVTVAEVLREEGYHTYMAGKWHLGHDAGHYPFDRGFGRSISMLYGGASYWSDMSGVLARVQEVAKYVLDGEELKSLPRDFYATRSYTDYLMDFIRENRDDGKPFLAYLAFTAPHDPLHVPEPWRSKYKGQYDEGYAALKSGRSQGARQAGILSSRIEPASLHPMAAAWGSLTPEQKTYESRAMEVYAGMVDNMDYNVGRIIRFLKDINEYDNTIIIFMSDNGSNPLTNADYSPGEAGREFLAKFDNSLDSLGSPKSHYAYGVGWGSACSGPLDFFKMTVGEGGIRSPMIISGPGVIGGRQVDAFSYVIDIMPTILELADLVHPEEFRGRRVEPMRGHSITGLLSGARENVYANDEYVGGEMGANKWMRQGDYKAIYVPGPYGPEHWRLFNVVEDPGETTDLSKEKPKLLARLKAAWDQYADDVGVVPVAAGMDVLN</sequence>
<dbReference type="PANTHER" id="PTHR42693:SF33">
    <property type="entry name" value="ARYLSULFATASE"/>
    <property type="match status" value="1"/>
</dbReference>
<dbReference type="Gene3D" id="3.40.720.10">
    <property type="entry name" value="Alkaline Phosphatase, subunit A"/>
    <property type="match status" value="1"/>
</dbReference>
<name>A0ABM8B4T6_9BACT</name>